<proteinExistence type="predicted"/>
<dbReference type="KEGG" id="kpin:30168959"/>
<keyword evidence="4" id="KW-1185">Reference proteome</keyword>
<evidence type="ECO:0000313" key="3">
    <source>
        <dbReference type="EMBL" id="WWC66830.1"/>
    </source>
</evidence>
<sequence>MPVKREISPDYYNSEPEEEVKTPSLSTTESSPQTPKKKNQSKVNESKTPSPKKIKSSPKKQVSLTSNDDNENLSAKAKYAMMIIDKGIETLKKDEVEAATGLKANQQKDMTRKDGKGALYKALMGSCKTL</sequence>
<dbReference type="RefSeq" id="XP_019014508.1">
    <property type="nucleotide sequence ID" value="XM_019152370.1"/>
</dbReference>
<organism evidence="2">
    <name type="scientific">Kwoniella pini CBS 10737</name>
    <dbReference type="NCBI Taxonomy" id="1296096"/>
    <lineage>
        <taxon>Eukaryota</taxon>
        <taxon>Fungi</taxon>
        <taxon>Dikarya</taxon>
        <taxon>Basidiomycota</taxon>
        <taxon>Agaricomycotina</taxon>
        <taxon>Tremellomycetes</taxon>
        <taxon>Tremellales</taxon>
        <taxon>Cryptococcaceae</taxon>
        <taxon>Kwoniella</taxon>
    </lineage>
</organism>
<gene>
    <name evidence="2" type="ORF">I206_00590</name>
    <name evidence="3" type="ORF">I206_100737</name>
</gene>
<dbReference type="OrthoDB" id="2564739at2759"/>
<dbReference type="EMBL" id="KI894007">
    <property type="protein sequence ID" value="OCF53289.1"/>
    <property type="molecule type" value="Genomic_DNA"/>
</dbReference>
<dbReference type="Proteomes" id="UP000094020">
    <property type="component" value="Chromosome 1"/>
</dbReference>
<reference evidence="3" key="2">
    <citation type="submission" date="2013-07" db="EMBL/GenBank/DDBJ databases">
        <authorList>
            <consortium name="The Broad Institute Genome Sequencing Platform"/>
            <person name="Cuomo C."/>
            <person name="Litvintseva A."/>
            <person name="Chen Y."/>
            <person name="Heitman J."/>
            <person name="Sun S."/>
            <person name="Springer D."/>
            <person name="Dromer F."/>
            <person name="Young S.K."/>
            <person name="Zeng Q."/>
            <person name="Gargeya S."/>
            <person name="Fitzgerald M."/>
            <person name="Abouelleil A."/>
            <person name="Alvarado L."/>
            <person name="Berlin A.M."/>
            <person name="Chapman S.B."/>
            <person name="Dewar J."/>
            <person name="Goldberg J."/>
            <person name="Griggs A."/>
            <person name="Gujja S."/>
            <person name="Hansen M."/>
            <person name="Howarth C."/>
            <person name="Imamovic A."/>
            <person name="Larimer J."/>
            <person name="McCowan C."/>
            <person name="Murphy C."/>
            <person name="Pearson M."/>
            <person name="Priest M."/>
            <person name="Roberts A."/>
            <person name="Saif S."/>
            <person name="Shea T."/>
            <person name="Sykes S."/>
            <person name="Wortman J."/>
            <person name="Nusbaum C."/>
            <person name="Birren B."/>
        </authorList>
    </citation>
    <scope>NUCLEOTIDE SEQUENCE</scope>
    <source>
        <strain evidence="3">CBS 10737</strain>
    </source>
</reference>
<dbReference type="EMBL" id="CP144519">
    <property type="protein sequence ID" value="WWC66830.1"/>
    <property type="molecule type" value="Genomic_DNA"/>
</dbReference>
<feature type="region of interest" description="Disordered" evidence="1">
    <location>
        <begin position="1"/>
        <end position="74"/>
    </location>
</feature>
<reference evidence="2" key="3">
    <citation type="submission" date="2016-07" db="EMBL/GenBank/DDBJ databases">
        <title>Evolution of pathogenesis and genome organization in the Tremellales.</title>
        <authorList>
            <person name="Cuomo C."/>
            <person name="Litvintseva A."/>
            <person name="Heitman J."/>
            <person name="Chen Y."/>
            <person name="Sun S."/>
            <person name="Springer D."/>
            <person name="Dromer F."/>
            <person name="Young S."/>
            <person name="Zeng Q."/>
            <person name="Chapman S."/>
            <person name="Gujja S."/>
            <person name="Saif S."/>
            <person name="Birren B."/>
        </authorList>
    </citation>
    <scope>NUCLEOTIDE SEQUENCE</scope>
    <source>
        <strain evidence="2">CBS 10737</strain>
    </source>
</reference>
<dbReference type="AlphaFoldDB" id="A0A1B9ICE0"/>
<accession>A0A1B9ICE0</accession>
<dbReference type="GeneID" id="30168959"/>
<feature type="compositionally biased region" description="Polar residues" evidence="1">
    <location>
        <begin position="23"/>
        <end position="34"/>
    </location>
</feature>
<protein>
    <submittedName>
        <fullName evidence="2">Uncharacterized protein</fullName>
    </submittedName>
</protein>
<name>A0A1B9ICE0_9TREE</name>
<reference evidence="3" key="4">
    <citation type="submission" date="2024-02" db="EMBL/GenBank/DDBJ databases">
        <title>Comparative genomics of Cryptococcus and Kwoniella reveals pathogenesis evolution and contrasting modes of karyotype evolution via chromosome fusion or intercentromeric recombination.</title>
        <authorList>
            <person name="Coelho M.A."/>
            <person name="David-Palma M."/>
            <person name="Shea T."/>
            <person name="Bowers K."/>
            <person name="McGinley-Smith S."/>
            <person name="Mohammad A.W."/>
            <person name="Gnirke A."/>
            <person name="Yurkov A.M."/>
            <person name="Nowrousian M."/>
            <person name="Sun S."/>
            <person name="Cuomo C.A."/>
            <person name="Heitman J."/>
        </authorList>
    </citation>
    <scope>NUCLEOTIDE SEQUENCE</scope>
    <source>
        <strain evidence="3">CBS 10737</strain>
    </source>
</reference>
<dbReference type="STRING" id="1296096.A0A1B9ICE0"/>
<evidence type="ECO:0000313" key="4">
    <source>
        <dbReference type="Proteomes" id="UP000094020"/>
    </source>
</evidence>
<reference evidence="2" key="1">
    <citation type="submission" date="2013-07" db="EMBL/GenBank/DDBJ databases">
        <title>The Genome Sequence of Cryptococcus pinus CBS10737.</title>
        <authorList>
            <consortium name="The Broad Institute Genome Sequencing Platform"/>
            <person name="Cuomo C."/>
            <person name="Litvintseva A."/>
            <person name="Chen Y."/>
            <person name="Heitman J."/>
            <person name="Sun S."/>
            <person name="Springer D."/>
            <person name="Dromer F."/>
            <person name="Young S.K."/>
            <person name="Zeng Q."/>
            <person name="Gargeya S."/>
            <person name="Fitzgerald M."/>
            <person name="Abouelleil A."/>
            <person name="Alvarado L."/>
            <person name="Berlin A.M."/>
            <person name="Chapman S.B."/>
            <person name="Dewar J."/>
            <person name="Goldberg J."/>
            <person name="Griggs A."/>
            <person name="Gujja S."/>
            <person name="Hansen M."/>
            <person name="Howarth C."/>
            <person name="Imamovic A."/>
            <person name="Larimer J."/>
            <person name="McCowan C."/>
            <person name="Murphy C."/>
            <person name="Pearson M."/>
            <person name="Priest M."/>
            <person name="Roberts A."/>
            <person name="Saif S."/>
            <person name="Shea T."/>
            <person name="Sykes S."/>
            <person name="Wortman J."/>
            <person name="Nusbaum C."/>
            <person name="Birren B."/>
        </authorList>
    </citation>
    <scope>NUCLEOTIDE SEQUENCE [LARGE SCALE GENOMIC DNA]</scope>
    <source>
        <strain evidence="2">CBS 10737</strain>
    </source>
</reference>
<evidence type="ECO:0000313" key="2">
    <source>
        <dbReference type="EMBL" id="OCF53289.1"/>
    </source>
</evidence>
<evidence type="ECO:0000256" key="1">
    <source>
        <dbReference type="SAM" id="MobiDB-lite"/>
    </source>
</evidence>